<keyword evidence="1" id="KW-0812">Transmembrane</keyword>
<evidence type="ECO:0000313" key="2">
    <source>
        <dbReference type="EMBL" id="ELU03574.1"/>
    </source>
</evidence>
<dbReference type="OMA" id="IWAKNTI"/>
<dbReference type="EnsemblMetazoa" id="CapteT185639">
    <property type="protein sequence ID" value="CapteP185639"/>
    <property type="gene ID" value="CapteG185639"/>
</dbReference>
<sequence length="366" mass="42319">MQPQAVGILWIILIFALVPFSLYGFLRVNSGLVHKDYHLPGEQDVGGRIPLGLVNVDFNSTHLRVYAYTYHNEQSNVTHRGKMLLTPEDMLEKHKLPLKTLKHLNQSNVMSFVFVMASQASRFSQSMDAIRSIQELYPNHTILYYDWGLLPEQVVKLERLCQVQRREMNLSDYPGYRDLVSFIQMSKIFCIMESLIDHNGVFWVDTTVRLKDRNVIDLAFDRAISSDGFVFLSKAPHSSLSATHSTTYRYFPTDKMAQRAQVQAGTYAMLIYKTKKVFHNILWWWFLCSLNTRCISPVDTLDCNFSNNSTGHCHRFDQSVSNILASNLYGHNATEYSMDVKYRNGLITKRVFKQVNEPLYCDENKP</sequence>
<reference evidence="3" key="3">
    <citation type="submission" date="2015-06" db="UniProtKB">
        <authorList>
            <consortium name="EnsemblMetazoa"/>
        </authorList>
    </citation>
    <scope>IDENTIFICATION</scope>
</reference>
<evidence type="ECO:0000313" key="4">
    <source>
        <dbReference type="Proteomes" id="UP000014760"/>
    </source>
</evidence>
<reference evidence="4" key="1">
    <citation type="submission" date="2012-12" db="EMBL/GenBank/DDBJ databases">
        <authorList>
            <person name="Hellsten U."/>
            <person name="Grimwood J."/>
            <person name="Chapman J.A."/>
            <person name="Shapiro H."/>
            <person name="Aerts A."/>
            <person name="Otillar R.P."/>
            <person name="Terry A.Y."/>
            <person name="Boore J.L."/>
            <person name="Simakov O."/>
            <person name="Marletaz F."/>
            <person name="Cho S.-J."/>
            <person name="Edsinger-Gonzales E."/>
            <person name="Havlak P."/>
            <person name="Kuo D.-H."/>
            <person name="Larsson T."/>
            <person name="Lv J."/>
            <person name="Arendt D."/>
            <person name="Savage R."/>
            <person name="Osoegawa K."/>
            <person name="de Jong P."/>
            <person name="Lindberg D.R."/>
            <person name="Seaver E.C."/>
            <person name="Weisblat D.A."/>
            <person name="Putnam N.H."/>
            <person name="Grigoriev I.V."/>
            <person name="Rokhsar D.S."/>
        </authorList>
    </citation>
    <scope>NUCLEOTIDE SEQUENCE</scope>
    <source>
        <strain evidence="4">I ESC-2004</strain>
    </source>
</reference>
<dbReference type="InterPro" id="IPR012444">
    <property type="entry name" value="DUF1647"/>
</dbReference>
<dbReference type="Pfam" id="PF07801">
    <property type="entry name" value="DUF1647"/>
    <property type="match status" value="1"/>
</dbReference>
<dbReference type="PANTHER" id="PTHR31389">
    <property type="entry name" value="LD39211P"/>
    <property type="match status" value="1"/>
</dbReference>
<dbReference type="OrthoDB" id="5954868at2759"/>
<dbReference type="Proteomes" id="UP000014760">
    <property type="component" value="Unassembled WGS sequence"/>
</dbReference>
<organism evidence="2">
    <name type="scientific">Capitella teleta</name>
    <name type="common">Polychaete worm</name>
    <dbReference type="NCBI Taxonomy" id="283909"/>
    <lineage>
        <taxon>Eukaryota</taxon>
        <taxon>Metazoa</taxon>
        <taxon>Spiralia</taxon>
        <taxon>Lophotrochozoa</taxon>
        <taxon>Annelida</taxon>
        <taxon>Polychaeta</taxon>
        <taxon>Sedentaria</taxon>
        <taxon>Scolecida</taxon>
        <taxon>Capitellidae</taxon>
        <taxon>Capitella</taxon>
    </lineage>
</organism>
<evidence type="ECO:0000313" key="3">
    <source>
        <dbReference type="EnsemblMetazoa" id="CapteP185639"/>
    </source>
</evidence>
<dbReference type="HOGENOM" id="CLU_039554_0_0_1"/>
<keyword evidence="1" id="KW-1133">Transmembrane helix</keyword>
<keyword evidence="4" id="KW-1185">Reference proteome</keyword>
<protein>
    <submittedName>
        <fullName evidence="2 3">Uncharacterized protein</fullName>
    </submittedName>
</protein>
<feature type="transmembrane region" description="Helical" evidence="1">
    <location>
        <begin position="6"/>
        <end position="26"/>
    </location>
</feature>
<dbReference type="EMBL" id="AMQN01008398">
    <property type="status" value="NOT_ANNOTATED_CDS"/>
    <property type="molecule type" value="Genomic_DNA"/>
</dbReference>
<reference evidence="2 4" key="2">
    <citation type="journal article" date="2013" name="Nature">
        <title>Insights into bilaterian evolution from three spiralian genomes.</title>
        <authorList>
            <person name="Simakov O."/>
            <person name="Marletaz F."/>
            <person name="Cho S.J."/>
            <person name="Edsinger-Gonzales E."/>
            <person name="Havlak P."/>
            <person name="Hellsten U."/>
            <person name="Kuo D.H."/>
            <person name="Larsson T."/>
            <person name="Lv J."/>
            <person name="Arendt D."/>
            <person name="Savage R."/>
            <person name="Osoegawa K."/>
            <person name="de Jong P."/>
            <person name="Grimwood J."/>
            <person name="Chapman J.A."/>
            <person name="Shapiro H."/>
            <person name="Aerts A."/>
            <person name="Otillar R.P."/>
            <person name="Terry A.Y."/>
            <person name="Boore J.L."/>
            <person name="Grigoriev I.V."/>
            <person name="Lindberg D.R."/>
            <person name="Seaver E.C."/>
            <person name="Weisblat D.A."/>
            <person name="Putnam N.H."/>
            <person name="Rokhsar D.S."/>
        </authorList>
    </citation>
    <scope>NUCLEOTIDE SEQUENCE</scope>
    <source>
        <strain evidence="2 4">I ESC-2004</strain>
    </source>
</reference>
<dbReference type="EMBL" id="KB303021">
    <property type="protein sequence ID" value="ELU03574.1"/>
    <property type="molecule type" value="Genomic_DNA"/>
</dbReference>
<dbReference type="AlphaFoldDB" id="R7UC58"/>
<keyword evidence="1" id="KW-0472">Membrane</keyword>
<gene>
    <name evidence="2" type="ORF">CAPTEDRAFT_185639</name>
</gene>
<evidence type="ECO:0000256" key="1">
    <source>
        <dbReference type="SAM" id="Phobius"/>
    </source>
</evidence>
<name>R7UC58_CAPTE</name>
<proteinExistence type="predicted"/>
<dbReference type="PANTHER" id="PTHR31389:SF4">
    <property type="entry name" value="LD39211P"/>
    <property type="match status" value="1"/>
</dbReference>
<accession>R7UC58</accession>